<dbReference type="OrthoDB" id="45421at2759"/>
<evidence type="ECO:0000256" key="3">
    <source>
        <dbReference type="ARBA" id="ARBA00022801"/>
    </source>
</evidence>
<evidence type="ECO:0000256" key="1">
    <source>
        <dbReference type="ARBA" id="ARBA00008683"/>
    </source>
</evidence>
<dbReference type="InterPro" id="IPR004635">
    <property type="entry name" value="Pept_S49_SppA"/>
</dbReference>
<dbReference type="CDD" id="cd07018">
    <property type="entry name" value="S49_SppA_67K_type"/>
    <property type="match status" value="1"/>
</dbReference>
<reference evidence="6 7" key="1">
    <citation type="journal article" date="2015" name="Plant Cell">
        <title>Oil accumulation by the oleaginous diatom Fistulifera solaris as revealed by the genome and transcriptome.</title>
        <authorList>
            <person name="Tanaka T."/>
            <person name="Maeda Y."/>
            <person name="Veluchamy A."/>
            <person name="Tanaka M."/>
            <person name="Abida H."/>
            <person name="Marechal E."/>
            <person name="Bowler C."/>
            <person name="Muto M."/>
            <person name="Sunaga Y."/>
            <person name="Tanaka M."/>
            <person name="Yoshino T."/>
            <person name="Taniguchi T."/>
            <person name="Fukuda Y."/>
            <person name="Nemoto M."/>
            <person name="Matsumoto M."/>
            <person name="Wong P.S."/>
            <person name="Aburatani S."/>
            <person name="Fujibuchi W."/>
        </authorList>
    </citation>
    <scope>NUCLEOTIDE SEQUENCE [LARGE SCALE GENOMIC DNA]</scope>
    <source>
        <strain evidence="6 7">JPCC DA0580</strain>
    </source>
</reference>
<dbReference type="InterPro" id="IPR029045">
    <property type="entry name" value="ClpP/crotonase-like_dom_sf"/>
</dbReference>
<evidence type="ECO:0000313" key="7">
    <source>
        <dbReference type="Proteomes" id="UP000198406"/>
    </source>
</evidence>
<dbReference type="Gene3D" id="6.20.330.10">
    <property type="match status" value="1"/>
</dbReference>
<dbReference type="Gene3D" id="3.90.226.10">
    <property type="entry name" value="2-enoyl-CoA Hydratase, Chain A, domain 1"/>
    <property type="match status" value="2"/>
</dbReference>
<dbReference type="SUPFAM" id="SSF52096">
    <property type="entry name" value="ClpP/crotonase"/>
    <property type="match status" value="1"/>
</dbReference>
<evidence type="ECO:0000256" key="4">
    <source>
        <dbReference type="ARBA" id="ARBA00022825"/>
    </source>
</evidence>
<keyword evidence="4" id="KW-0720">Serine protease</keyword>
<dbReference type="PANTHER" id="PTHR33209:SF1">
    <property type="entry name" value="PEPTIDASE S49 DOMAIN-CONTAINING PROTEIN"/>
    <property type="match status" value="1"/>
</dbReference>
<dbReference type="NCBIfam" id="TIGR00706">
    <property type="entry name" value="SppA_dom"/>
    <property type="match status" value="1"/>
</dbReference>
<organism evidence="6 7">
    <name type="scientific">Fistulifera solaris</name>
    <name type="common">Oleaginous diatom</name>
    <dbReference type="NCBI Taxonomy" id="1519565"/>
    <lineage>
        <taxon>Eukaryota</taxon>
        <taxon>Sar</taxon>
        <taxon>Stramenopiles</taxon>
        <taxon>Ochrophyta</taxon>
        <taxon>Bacillariophyta</taxon>
        <taxon>Bacillariophyceae</taxon>
        <taxon>Bacillariophycidae</taxon>
        <taxon>Naviculales</taxon>
        <taxon>Naviculaceae</taxon>
        <taxon>Fistulifera</taxon>
    </lineage>
</organism>
<feature type="domain" description="Peptidase S49" evidence="5">
    <location>
        <begin position="458"/>
        <end position="600"/>
    </location>
</feature>
<keyword evidence="7" id="KW-1185">Reference proteome</keyword>
<dbReference type="CDD" id="cd07023">
    <property type="entry name" value="S49_Sppa_N_C"/>
    <property type="match status" value="1"/>
</dbReference>
<dbReference type="InterPro" id="IPR047272">
    <property type="entry name" value="S49_SppA_C"/>
</dbReference>
<keyword evidence="3" id="KW-0378">Hydrolase</keyword>
<dbReference type="GO" id="GO:0006508">
    <property type="term" value="P:proteolysis"/>
    <property type="evidence" value="ECO:0007669"/>
    <property type="project" value="UniProtKB-KW"/>
</dbReference>
<dbReference type="Proteomes" id="UP000198406">
    <property type="component" value="Unassembled WGS sequence"/>
</dbReference>
<dbReference type="EMBL" id="BDSP01000172">
    <property type="protein sequence ID" value="GAX21748.1"/>
    <property type="molecule type" value="Genomic_DNA"/>
</dbReference>
<feature type="domain" description="Peptidase S49" evidence="5">
    <location>
        <begin position="166"/>
        <end position="313"/>
    </location>
</feature>
<dbReference type="Pfam" id="PF01343">
    <property type="entry name" value="Peptidase_S49"/>
    <property type="match status" value="2"/>
</dbReference>
<sequence>MTEAPSSQKNKRWLARAFQSAGRSLKTSLAAVGAVTASVGLYLVYQEQTKEENETKKQVLYIPFDRLKLVEQKDPKNQFFNALVKDDASTQRPLVMTVREVVDAIHTAATDPNVVALYGTFGDMPGAGWSDLEEVRNALRVFRESHRRHAEPNLAHEAQVIPRIESKPLYCYAPTMMEPSNKEYYLASIFTHIHLQRQGELALFGLVSPQYFLRDFLQRYGIQLHVFKHGEYKNAPNMFTESSFTRPHRENVTELLQAINASQCDEITRSRSQALLTSWLHKNNKKRTDLWKQIQESGIFPAQTAWKTGLVDFLPWKDPLPDLLAWNNTSDEKKKEEIKSKWGHHETDFDRFTAEKIISIQKYVNKIKTKEQQAGRQRQFDAFISKMEWLRPHLGAPNDVASEKIALLYANGGITDSRPLVHCIRQIKKDNSVKCIVLRVNSPGGSVTACESIRRELDGLPLVVSFGNVAASGGYYVAAHANRIFAQKKTITGSIGVFAIRPDLTQLAKQYQVNVEHVTSSELAATFSPFHPLTRKMKQEIVTLVDRMYGQFKEICAEGRHLPLTEIEKLAKGRVWTGEQAKSNGLVDELGGLSRALAYARRSYCSNSSDVQVEEWPRAKAWYEQLISKDDKTKMEQRGDAMWKEGLLECFARINGTGSFLLTVDENAAIRCLLDGYGDDSFPSYFWESTHWSFSR</sequence>
<dbReference type="PANTHER" id="PTHR33209">
    <property type="entry name" value="PROTEASE 4"/>
    <property type="match status" value="1"/>
</dbReference>
<evidence type="ECO:0000256" key="2">
    <source>
        <dbReference type="ARBA" id="ARBA00022670"/>
    </source>
</evidence>
<evidence type="ECO:0000259" key="5">
    <source>
        <dbReference type="Pfam" id="PF01343"/>
    </source>
</evidence>
<name>A0A1Z5K747_FISSO</name>
<accession>A0A1Z5K747</accession>
<protein>
    <submittedName>
        <fullName evidence="6">Protease IV</fullName>
    </submittedName>
</protein>
<dbReference type="AlphaFoldDB" id="A0A1Z5K747"/>
<comment type="similarity">
    <text evidence="1">Belongs to the peptidase S49 family.</text>
</comment>
<proteinExistence type="inferred from homology"/>
<evidence type="ECO:0000313" key="6">
    <source>
        <dbReference type="EMBL" id="GAX21748.1"/>
    </source>
</evidence>
<dbReference type="InterPro" id="IPR002142">
    <property type="entry name" value="Peptidase_S49"/>
</dbReference>
<keyword evidence="2 6" id="KW-0645">Protease</keyword>
<gene>
    <name evidence="6" type="ORF">FisN_31Lh036</name>
</gene>
<dbReference type="GO" id="GO:0008236">
    <property type="term" value="F:serine-type peptidase activity"/>
    <property type="evidence" value="ECO:0007669"/>
    <property type="project" value="UniProtKB-KW"/>
</dbReference>
<comment type="caution">
    <text evidence="6">The sequence shown here is derived from an EMBL/GenBank/DDBJ whole genome shotgun (WGS) entry which is preliminary data.</text>
</comment>
<dbReference type="InParanoid" id="A0A1Z5K747"/>
<dbReference type="InterPro" id="IPR047217">
    <property type="entry name" value="S49_SppA_67K_type_N"/>
</dbReference>